<evidence type="ECO:0000313" key="2">
    <source>
        <dbReference type="EMBL" id="SKA80845.1"/>
    </source>
</evidence>
<dbReference type="PANTHER" id="PTHR12526">
    <property type="entry name" value="GLYCOSYLTRANSFERASE"/>
    <property type="match status" value="1"/>
</dbReference>
<reference evidence="3" key="1">
    <citation type="submission" date="2017-02" db="EMBL/GenBank/DDBJ databases">
        <authorList>
            <person name="Varghese N."/>
            <person name="Submissions S."/>
        </authorList>
    </citation>
    <scope>NUCLEOTIDE SEQUENCE [LARGE SCALE GENOMIC DNA]</scope>
    <source>
        <strain evidence="3">ATCC 49788</strain>
    </source>
</reference>
<dbReference type="STRING" id="92487.SAMN02745130_02126"/>
<evidence type="ECO:0000259" key="1">
    <source>
        <dbReference type="Pfam" id="PF13439"/>
    </source>
</evidence>
<dbReference type="Pfam" id="PF13439">
    <property type="entry name" value="Glyco_transf_4"/>
    <property type="match status" value="1"/>
</dbReference>
<feature type="domain" description="Glycosyltransferase subfamily 4-like N-terminal" evidence="1">
    <location>
        <begin position="63"/>
        <end position="185"/>
    </location>
</feature>
<gene>
    <name evidence="2" type="ORF">SAMN02745130_02126</name>
</gene>
<organism evidence="2 3">
    <name type="scientific">Thiothrix eikelboomii</name>
    <dbReference type="NCBI Taxonomy" id="92487"/>
    <lineage>
        <taxon>Bacteria</taxon>
        <taxon>Pseudomonadati</taxon>
        <taxon>Pseudomonadota</taxon>
        <taxon>Gammaproteobacteria</taxon>
        <taxon>Thiotrichales</taxon>
        <taxon>Thiotrichaceae</taxon>
        <taxon>Thiothrix</taxon>
    </lineage>
</organism>
<keyword evidence="2" id="KW-0808">Transferase</keyword>
<dbReference type="RefSeq" id="WP_078922592.1">
    <property type="nucleotide sequence ID" value="NZ_FUYB01000009.1"/>
</dbReference>
<protein>
    <submittedName>
        <fullName evidence="2">Glycosyltransferase involved in cell wall bisynthesis</fullName>
    </submittedName>
</protein>
<dbReference type="SUPFAM" id="SSF53756">
    <property type="entry name" value="UDP-Glycosyltransferase/glycogen phosphorylase"/>
    <property type="match status" value="1"/>
</dbReference>
<dbReference type="GO" id="GO:0016757">
    <property type="term" value="F:glycosyltransferase activity"/>
    <property type="evidence" value="ECO:0007669"/>
    <property type="project" value="UniProtKB-ARBA"/>
</dbReference>
<accession>A0A1T4WVG0</accession>
<dbReference type="Proteomes" id="UP000190460">
    <property type="component" value="Unassembled WGS sequence"/>
</dbReference>
<proteinExistence type="predicted"/>
<dbReference type="Gene3D" id="3.40.50.2000">
    <property type="entry name" value="Glycogen Phosphorylase B"/>
    <property type="match status" value="2"/>
</dbReference>
<dbReference type="InterPro" id="IPR028098">
    <property type="entry name" value="Glyco_trans_4-like_N"/>
</dbReference>
<evidence type="ECO:0000313" key="3">
    <source>
        <dbReference type="Proteomes" id="UP000190460"/>
    </source>
</evidence>
<dbReference type="Pfam" id="PF13692">
    <property type="entry name" value="Glyco_trans_1_4"/>
    <property type="match status" value="1"/>
</dbReference>
<dbReference type="AlphaFoldDB" id="A0A1T4WVG0"/>
<dbReference type="OrthoDB" id="5906768at2"/>
<name>A0A1T4WVG0_9GAMM</name>
<dbReference type="EMBL" id="FUYB01000009">
    <property type="protein sequence ID" value="SKA80845.1"/>
    <property type="molecule type" value="Genomic_DNA"/>
</dbReference>
<keyword evidence="3" id="KW-1185">Reference proteome</keyword>
<sequence>MSQSLNQTAPLEQVAYIITSLAMGGAQKVLLGLLANTPATTKPPLVISLLKTEGLQPAFTKLGVEVFYLELEKPQLIFKKIVELKRILTEHHIKILYSFLHHANLFAVLLAAVSSKPRPAVIWGLHDTPLKKLYTRWQHRALFWLGVRLSSIPYKIILVSERSRQRYLEVGYPASRMELIPNGVAVTNLQTEPIRLARQALRAELGLDLDAVLIGSLTRAVPEKALPVMLDAFAQLSPSQNTHLVLAGEGVDQHNAELQAQITNLGLQDRVHTLGIRHDAQDLIRAFDLASLSSRSEAFPLFLVEAMALGTPCVATDVGDIALILGDKGLLVPVNDSNSLAAAWLQVLAWSETEKQAHVQAAWQHIHANFSLERMQQHHLAVFTEVIAACEANQAWNMRMHHKRC</sequence>